<name>A0A1V2A7T1_9BACI</name>
<dbReference type="AlphaFoldDB" id="A0A1V2A7T1"/>
<keyword evidence="3" id="KW-1185">Reference proteome</keyword>
<evidence type="ECO:0000313" key="3">
    <source>
        <dbReference type="Proteomes" id="UP000188613"/>
    </source>
</evidence>
<comment type="caution">
    <text evidence="2">The sequence shown here is derived from an EMBL/GenBank/DDBJ whole genome shotgun (WGS) entry which is preliminary data.</text>
</comment>
<accession>A0A1V2A7T1</accession>
<dbReference type="OrthoDB" id="9791162at2"/>
<dbReference type="STRING" id="1714355.BTO28_08750"/>
<dbReference type="Gene3D" id="3.40.50.300">
    <property type="entry name" value="P-loop containing nucleotide triphosphate hydrolases"/>
    <property type="match status" value="1"/>
</dbReference>
<reference evidence="2 3" key="1">
    <citation type="submission" date="2016-12" db="EMBL/GenBank/DDBJ databases">
        <title>Domibacillus sp. SAB 38T whole genome sequencing.</title>
        <authorList>
            <person name="Verma A."/>
            <person name="Ojha A.K."/>
            <person name="Krishnamurthi S."/>
        </authorList>
    </citation>
    <scope>NUCLEOTIDE SEQUENCE [LARGE SCALE GENOMIC DNA]</scope>
    <source>
        <strain evidence="2 3">SAB 38</strain>
    </source>
</reference>
<evidence type="ECO:0000259" key="1">
    <source>
        <dbReference type="Pfam" id="PF13614"/>
    </source>
</evidence>
<proteinExistence type="predicted"/>
<dbReference type="Proteomes" id="UP000188613">
    <property type="component" value="Unassembled WGS sequence"/>
</dbReference>
<organism evidence="2 3">
    <name type="scientific">Domibacillus epiphyticus</name>
    <dbReference type="NCBI Taxonomy" id="1714355"/>
    <lineage>
        <taxon>Bacteria</taxon>
        <taxon>Bacillati</taxon>
        <taxon>Bacillota</taxon>
        <taxon>Bacilli</taxon>
        <taxon>Bacillales</taxon>
        <taxon>Bacillaceae</taxon>
        <taxon>Domibacillus</taxon>
    </lineage>
</organism>
<dbReference type="PANTHER" id="PTHR13696:SF52">
    <property type="entry name" value="PARA FAMILY PROTEIN CT_582"/>
    <property type="match status" value="1"/>
</dbReference>
<dbReference type="Pfam" id="PF13614">
    <property type="entry name" value="AAA_31"/>
    <property type="match status" value="1"/>
</dbReference>
<dbReference type="InterPro" id="IPR025669">
    <property type="entry name" value="AAA_dom"/>
</dbReference>
<sequence length="350" mass="39641">MEQTQTGNENFKIISVFNHKGGVSKTTTTYNIGWKLADKGYKVLLVDGDPQCNLTGLLLKDAFEEYYIGTNKLNNIKDGVRPAFEGAPHPIKAIDCYIPEENENLFLIPGHMDLSEYDPALSLALNSNNAITTLQNLPGSFYELIQLCAHKYSIDYVLIDMNPGLSAINQTFFITSDAFIIPTNPDPFSIMALNTMQKILPRWKQWAITSQPFFETATYPLPQREPKFIGEIIQRFNLRNNKPAAAYSDKITEINDFIEGSFINTLKKFNMIYDIEPAKKLELIDSHCLAQIPEFGALIQRSHEHGVPIFSLNENQLGTTGKVKERMLEKQEEINILFENITNAIVEILK</sequence>
<dbReference type="EMBL" id="MSFI01000012">
    <property type="protein sequence ID" value="OMP67061.1"/>
    <property type="molecule type" value="Genomic_DNA"/>
</dbReference>
<dbReference type="CDD" id="cd02042">
    <property type="entry name" value="ParAB_family"/>
    <property type="match status" value="1"/>
</dbReference>
<gene>
    <name evidence="2" type="ORF">BTO28_08750</name>
</gene>
<feature type="domain" description="AAA" evidence="1">
    <location>
        <begin position="12"/>
        <end position="200"/>
    </location>
</feature>
<protein>
    <submittedName>
        <fullName evidence="2">Chromosome partitioning protein ParA</fullName>
    </submittedName>
</protein>
<dbReference type="InterPro" id="IPR050678">
    <property type="entry name" value="DNA_Partitioning_ATPase"/>
</dbReference>
<dbReference type="RefSeq" id="WP_076765337.1">
    <property type="nucleotide sequence ID" value="NZ_MSFI01000012.1"/>
</dbReference>
<dbReference type="SUPFAM" id="SSF52540">
    <property type="entry name" value="P-loop containing nucleoside triphosphate hydrolases"/>
    <property type="match status" value="1"/>
</dbReference>
<evidence type="ECO:0000313" key="2">
    <source>
        <dbReference type="EMBL" id="OMP67061.1"/>
    </source>
</evidence>
<dbReference type="PANTHER" id="PTHR13696">
    <property type="entry name" value="P-LOOP CONTAINING NUCLEOSIDE TRIPHOSPHATE HYDROLASE"/>
    <property type="match status" value="1"/>
</dbReference>
<dbReference type="InterPro" id="IPR027417">
    <property type="entry name" value="P-loop_NTPase"/>
</dbReference>